<gene>
    <name evidence="2" type="ORF">ACETWP_04965</name>
</gene>
<evidence type="ECO:0000313" key="3">
    <source>
        <dbReference type="Proteomes" id="UP001575652"/>
    </source>
</evidence>
<organism evidence="2 3">
    <name type="scientific">Arthrobacter halodurans</name>
    <dbReference type="NCBI Taxonomy" id="516699"/>
    <lineage>
        <taxon>Bacteria</taxon>
        <taxon>Bacillati</taxon>
        <taxon>Actinomycetota</taxon>
        <taxon>Actinomycetes</taxon>
        <taxon>Micrococcales</taxon>
        <taxon>Micrococcaceae</taxon>
        <taxon>Arthrobacter</taxon>
    </lineage>
</organism>
<feature type="compositionally biased region" description="Low complexity" evidence="1">
    <location>
        <begin position="65"/>
        <end position="77"/>
    </location>
</feature>
<proteinExistence type="predicted"/>
<feature type="region of interest" description="Disordered" evidence="1">
    <location>
        <begin position="1"/>
        <end position="91"/>
    </location>
</feature>
<dbReference type="Proteomes" id="UP001575652">
    <property type="component" value="Unassembled WGS sequence"/>
</dbReference>
<protein>
    <submittedName>
        <fullName evidence="2">Uncharacterized protein</fullName>
    </submittedName>
</protein>
<comment type="caution">
    <text evidence="2">The sequence shown here is derived from an EMBL/GenBank/DDBJ whole genome shotgun (WGS) entry which is preliminary data.</text>
</comment>
<evidence type="ECO:0000256" key="1">
    <source>
        <dbReference type="SAM" id="MobiDB-lite"/>
    </source>
</evidence>
<evidence type="ECO:0000313" key="2">
    <source>
        <dbReference type="EMBL" id="MFB0833933.1"/>
    </source>
</evidence>
<keyword evidence="3" id="KW-1185">Reference proteome</keyword>
<sequence>MLPDTLFMNPLAGSAPLVSPASPETVAPPAVFDAPPAPDVLDEDWVEPEIPLRPEPSGQQRPAQRNGQRSGGRQNRQGSGGRGKGNGRRSF</sequence>
<dbReference type="RefSeq" id="WP_373971110.1">
    <property type="nucleotide sequence ID" value="NZ_JBHDLJ010000003.1"/>
</dbReference>
<name>A0ABV4UP89_9MICC</name>
<reference evidence="2 3" key="1">
    <citation type="submission" date="2024-09" db="EMBL/GenBank/DDBJ databases">
        <authorList>
            <person name="Salinas-Garcia M.A."/>
            <person name="Prieme A."/>
        </authorList>
    </citation>
    <scope>NUCLEOTIDE SEQUENCE [LARGE SCALE GENOMIC DNA]</scope>
    <source>
        <strain evidence="2 3">DSM 21081</strain>
    </source>
</reference>
<dbReference type="EMBL" id="JBHDLJ010000003">
    <property type="protein sequence ID" value="MFB0833933.1"/>
    <property type="molecule type" value="Genomic_DNA"/>
</dbReference>
<accession>A0ABV4UP89</accession>